<name>A0A921RJ17_SORBI</name>
<protein>
    <submittedName>
        <fullName evidence="2">Uncharacterized protein</fullName>
    </submittedName>
</protein>
<comment type="caution">
    <text evidence="2">The sequence shown here is derived from an EMBL/GenBank/DDBJ whole genome shotgun (WGS) entry which is preliminary data.</text>
</comment>
<accession>A0A921RJ17</accession>
<evidence type="ECO:0000313" key="3">
    <source>
        <dbReference type="Proteomes" id="UP000807115"/>
    </source>
</evidence>
<organism evidence="2 3">
    <name type="scientific">Sorghum bicolor</name>
    <name type="common">Sorghum</name>
    <name type="synonym">Sorghum vulgare</name>
    <dbReference type="NCBI Taxonomy" id="4558"/>
    <lineage>
        <taxon>Eukaryota</taxon>
        <taxon>Viridiplantae</taxon>
        <taxon>Streptophyta</taxon>
        <taxon>Embryophyta</taxon>
        <taxon>Tracheophyta</taxon>
        <taxon>Spermatophyta</taxon>
        <taxon>Magnoliopsida</taxon>
        <taxon>Liliopsida</taxon>
        <taxon>Poales</taxon>
        <taxon>Poaceae</taxon>
        <taxon>PACMAD clade</taxon>
        <taxon>Panicoideae</taxon>
        <taxon>Andropogonodae</taxon>
        <taxon>Andropogoneae</taxon>
        <taxon>Sorghinae</taxon>
        <taxon>Sorghum</taxon>
    </lineage>
</organism>
<proteinExistence type="predicted"/>
<sequence length="170" mass="18123">MAVGGRKQQAAGAAGWTDGQAQAGCLAKRSMQARCLPAAATATPCVSVHRDRMVPRSSLANRSKTPCSCWENGNMLVSPARNCSTAGDGSTSLMGWPVVTAHWSGHQLGGEPRLGLARPVSCVQCRQRVPSDITLARLPLPSCGSVDTRQMRGKETRRELWHSANSSVRQ</sequence>
<gene>
    <name evidence="2" type="ORF">BDA96_03G442100</name>
</gene>
<feature type="region of interest" description="Disordered" evidence="1">
    <location>
        <begin position="144"/>
        <end position="170"/>
    </location>
</feature>
<dbReference type="AlphaFoldDB" id="A0A921RJ17"/>
<dbReference type="EMBL" id="CM027682">
    <property type="protein sequence ID" value="KAG0540814.1"/>
    <property type="molecule type" value="Genomic_DNA"/>
</dbReference>
<evidence type="ECO:0000256" key="1">
    <source>
        <dbReference type="SAM" id="MobiDB-lite"/>
    </source>
</evidence>
<evidence type="ECO:0000313" key="2">
    <source>
        <dbReference type="EMBL" id="KAG0540814.1"/>
    </source>
</evidence>
<feature type="compositionally biased region" description="Basic and acidic residues" evidence="1">
    <location>
        <begin position="149"/>
        <end position="161"/>
    </location>
</feature>
<reference evidence="2" key="1">
    <citation type="journal article" date="2019" name="BMC Genomics">
        <title>A new reference genome for Sorghum bicolor reveals high levels of sequence similarity between sweet and grain genotypes: implications for the genetics of sugar metabolism.</title>
        <authorList>
            <person name="Cooper E.A."/>
            <person name="Brenton Z.W."/>
            <person name="Flinn B.S."/>
            <person name="Jenkins J."/>
            <person name="Shu S."/>
            <person name="Flowers D."/>
            <person name="Luo F."/>
            <person name="Wang Y."/>
            <person name="Xia P."/>
            <person name="Barry K."/>
            <person name="Daum C."/>
            <person name="Lipzen A."/>
            <person name="Yoshinaga Y."/>
            <person name="Schmutz J."/>
            <person name="Saski C."/>
            <person name="Vermerris W."/>
            <person name="Kresovich S."/>
        </authorList>
    </citation>
    <scope>NUCLEOTIDE SEQUENCE</scope>
</reference>
<reference evidence="2" key="2">
    <citation type="submission" date="2020-10" db="EMBL/GenBank/DDBJ databases">
        <authorList>
            <person name="Cooper E.A."/>
            <person name="Brenton Z.W."/>
            <person name="Flinn B.S."/>
            <person name="Jenkins J."/>
            <person name="Shu S."/>
            <person name="Flowers D."/>
            <person name="Luo F."/>
            <person name="Wang Y."/>
            <person name="Xia P."/>
            <person name="Barry K."/>
            <person name="Daum C."/>
            <person name="Lipzen A."/>
            <person name="Yoshinaga Y."/>
            <person name="Schmutz J."/>
            <person name="Saski C."/>
            <person name="Vermerris W."/>
            <person name="Kresovich S."/>
        </authorList>
    </citation>
    <scope>NUCLEOTIDE SEQUENCE</scope>
</reference>
<dbReference type="Proteomes" id="UP000807115">
    <property type="component" value="Chromosome 3"/>
</dbReference>